<protein>
    <submittedName>
        <fullName evidence="2">Uncharacterized protein</fullName>
    </submittedName>
</protein>
<feature type="transmembrane region" description="Helical" evidence="1">
    <location>
        <begin position="61"/>
        <end position="82"/>
    </location>
</feature>
<gene>
    <name evidence="2" type="ORF">AN218_22705</name>
</gene>
<name>A0A1E7KZ92_9ACTN</name>
<sequence length="242" mass="26432">MLTAARIFRPSRPDRITDRSIERAHSVRTAAGAVATAWVIYAYPLQEPASEFARDKAAEVFIGTAILLVTGSIALGAFVLAARRPARSLYRRRSAGPLTGLASLLSCVVLTWLLVLKDGMRWLAQGLGAFDVVVYILGVIFCLFATVFVAAGSVLCLHHLFRTADVHEVLPPLISPVLAWTMFALQVLDASPVAAPAWVQVAFLLTPPLSVTALSIWELRRLRTHFGVTVRRALHRERVLTG</sequence>
<proteinExistence type="predicted"/>
<evidence type="ECO:0000313" key="3">
    <source>
        <dbReference type="Proteomes" id="UP000176005"/>
    </source>
</evidence>
<keyword evidence="1" id="KW-1133">Transmembrane helix</keyword>
<dbReference type="Proteomes" id="UP000176005">
    <property type="component" value="Unassembled WGS sequence"/>
</dbReference>
<feature type="transmembrane region" description="Helical" evidence="1">
    <location>
        <begin position="169"/>
        <end position="188"/>
    </location>
</feature>
<feature type="transmembrane region" description="Helical" evidence="1">
    <location>
        <begin position="94"/>
        <end position="115"/>
    </location>
</feature>
<keyword evidence="1" id="KW-0472">Membrane</keyword>
<dbReference type="AlphaFoldDB" id="A0A1E7KZ92"/>
<feature type="transmembrane region" description="Helical" evidence="1">
    <location>
        <begin position="21"/>
        <end position="41"/>
    </location>
</feature>
<accession>A0A1E7KZ92</accession>
<dbReference type="EMBL" id="LJGW01000377">
    <property type="protein sequence ID" value="OEV09267.1"/>
    <property type="molecule type" value="Genomic_DNA"/>
</dbReference>
<comment type="caution">
    <text evidence="2">The sequence shown here is derived from an EMBL/GenBank/DDBJ whole genome shotgun (WGS) entry which is preliminary data.</text>
</comment>
<evidence type="ECO:0000313" key="2">
    <source>
        <dbReference type="EMBL" id="OEV09267.1"/>
    </source>
</evidence>
<reference evidence="2 3" key="1">
    <citation type="journal article" date="2016" name="Front. Microbiol.">
        <title>Comparative Genomics Analysis of Streptomyces Species Reveals Their Adaptation to the Marine Environment and Their Diversity at the Genomic Level.</title>
        <authorList>
            <person name="Tian X."/>
            <person name="Zhang Z."/>
            <person name="Yang T."/>
            <person name="Chen M."/>
            <person name="Li J."/>
            <person name="Chen F."/>
            <person name="Yang J."/>
            <person name="Li W."/>
            <person name="Zhang B."/>
            <person name="Zhang Z."/>
            <person name="Wu J."/>
            <person name="Zhang C."/>
            <person name="Long L."/>
            <person name="Xiao J."/>
        </authorList>
    </citation>
    <scope>NUCLEOTIDE SEQUENCE [LARGE SCALE GENOMIC DNA]</scope>
    <source>
        <strain evidence="2 3">SCSIO 10429</strain>
    </source>
</reference>
<evidence type="ECO:0000256" key="1">
    <source>
        <dbReference type="SAM" id="Phobius"/>
    </source>
</evidence>
<organism evidence="2 3">
    <name type="scientific">Streptomyces nanshensis</name>
    <dbReference type="NCBI Taxonomy" id="518642"/>
    <lineage>
        <taxon>Bacteria</taxon>
        <taxon>Bacillati</taxon>
        <taxon>Actinomycetota</taxon>
        <taxon>Actinomycetes</taxon>
        <taxon>Kitasatosporales</taxon>
        <taxon>Streptomycetaceae</taxon>
        <taxon>Streptomyces</taxon>
    </lineage>
</organism>
<keyword evidence="3" id="KW-1185">Reference proteome</keyword>
<dbReference type="RefSeq" id="WP_141747667.1">
    <property type="nucleotide sequence ID" value="NZ_LJGW01000377.1"/>
</dbReference>
<feature type="transmembrane region" description="Helical" evidence="1">
    <location>
        <begin position="194"/>
        <end position="217"/>
    </location>
</feature>
<keyword evidence="1" id="KW-0812">Transmembrane</keyword>
<feature type="transmembrane region" description="Helical" evidence="1">
    <location>
        <begin position="135"/>
        <end position="157"/>
    </location>
</feature>